<proteinExistence type="inferred from homology"/>
<organism evidence="12 13">
    <name type="scientific">Neolentinus lepideus HHB14362 ss-1</name>
    <dbReference type="NCBI Taxonomy" id="1314782"/>
    <lineage>
        <taxon>Eukaryota</taxon>
        <taxon>Fungi</taxon>
        <taxon>Dikarya</taxon>
        <taxon>Basidiomycota</taxon>
        <taxon>Agaricomycotina</taxon>
        <taxon>Agaricomycetes</taxon>
        <taxon>Gloeophyllales</taxon>
        <taxon>Gloeophyllaceae</taxon>
        <taxon>Neolentinus</taxon>
    </lineage>
</organism>
<dbReference type="AlphaFoldDB" id="A0A165R3U6"/>
<dbReference type="InterPro" id="IPR017853">
    <property type="entry name" value="GH"/>
</dbReference>
<dbReference type="InterPro" id="IPR001579">
    <property type="entry name" value="Glyco_hydro_18_chit_AS"/>
</dbReference>
<dbReference type="Proteomes" id="UP000076761">
    <property type="component" value="Unassembled WGS sequence"/>
</dbReference>
<evidence type="ECO:0000256" key="1">
    <source>
        <dbReference type="ARBA" id="ARBA00000822"/>
    </source>
</evidence>
<dbReference type="InterPro" id="IPR050542">
    <property type="entry name" value="Glycosyl_Hydrlase18_Chitinase"/>
</dbReference>
<feature type="signal peptide" evidence="10">
    <location>
        <begin position="1"/>
        <end position="30"/>
    </location>
</feature>
<evidence type="ECO:0000256" key="6">
    <source>
        <dbReference type="ARBA" id="ARBA00023295"/>
    </source>
</evidence>
<dbReference type="STRING" id="1314782.A0A165R3U6"/>
<keyword evidence="4" id="KW-0146">Chitin degradation</keyword>
<evidence type="ECO:0000259" key="11">
    <source>
        <dbReference type="PROSITE" id="PS51910"/>
    </source>
</evidence>
<dbReference type="GO" id="GO:0005576">
    <property type="term" value="C:extracellular region"/>
    <property type="evidence" value="ECO:0007669"/>
    <property type="project" value="TreeGrafter"/>
</dbReference>
<evidence type="ECO:0000256" key="7">
    <source>
        <dbReference type="ARBA" id="ARBA00023326"/>
    </source>
</evidence>
<dbReference type="PANTHER" id="PTHR45708">
    <property type="entry name" value="ENDOCHITINASE"/>
    <property type="match status" value="1"/>
</dbReference>
<dbReference type="Gene3D" id="3.20.20.80">
    <property type="entry name" value="Glycosidases"/>
    <property type="match status" value="1"/>
</dbReference>
<evidence type="ECO:0000256" key="8">
    <source>
        <dbReference type="RuleBase" id="RU000489"/>
    </source>
</evidence>
<dbReference type="EMBL" id="KV425586">
    <property type="protein sequence ID" value="KZT23268.1"/>
    <property type="molecule type" value="Genomic_DNA"/>
</dbReference>
<protein>
    <recommendedName>
        <fullName evidence="2">chitinase</fullName>
        <ecNumber evidence="2">3.2.1.14</ecNumber>
    </recommendedName>
</protein>
<dbReference type="PANTHER" id="PTHR45708:SF49">
    <property type="entry name" value="ENDOCHITINASE"/>
    <property type="match status" value="1"/>
</dbReference>
<keyword evidence="3 8" id="KW-0378">Hydrolase</keyword>
<comment type="catalytic activity">
    <reaction evidence="1">
        <text>Random endo-hydrolysis of N-acetyl-beta-D-glucosaminide (1-&gt;4)-beta-linkages in chitin and chitodextrins.</text>
        <dbReference type="EC" id="3.2.1.14"/>
    </reaction>
</comment>
<keyword evidence="5" id="KW-0119">Carbohydrate metabolism</keyword>
<dbReference type="PROSITE" id="PS51910">
    <property type="entry name" value="GH18_2"/>
    <property type="match status" value="1"/>
</dbReference>
<reference evidence="12 13" key="1">
    <citation type="journal article" date="2016" name="Mol. Biol. Evol.">
        <title>Comparative Genomics of Early-Diverging Mushroom-Forming Fungi Provides Insights into the Origins of Lignocellulose Decay Capabilities.</title>
        <authorList>
            <person name="Nagy L.G."/>
            <person name="Riley R."/>
            <person name="Tritt A."/>
            <person name="Adam C."/>
            <person name="Daum C."/>
            <person name="Floudas D."/>
            <person name="Sun H."/>
            <person name="Yadav J.S."/>
            <person name="Pangilinan J."/>
            <person name="Larsson K.H."/>
            <person name="Matsuura K."/>
            <person name="Barry K."/>
            <person name="Labutti K."/>
            <person name="Kuo R."/>
            <person name="Ohm R.A."/>
            <person name="Bhattacharya S.S."/>
            <person name="Shirouzu T."/>
            <person name="Yoshinaga Y."/>
            <person name="Martin F.M."/>
            <person name="Grigoriev I.V."/>
            <person name="Hibbett D.S."/>
        </authorList>
    </citation>
    <scope>NUCLEOTIDE SEQUENCE [LARGE SCALE GENOMIC DNA]</scope>
    <source>
        <strain evidence="12 13">HHB14362 ss-1</strain>
    </source>
</reference>
<name>A0A165R3U6_9AGAM</name>
<evidence type="ECO:0000256" key="10">
    <source>
        <dbReference type="SAM" id="SignalP"/>
    </source>
</evidence>
<evidence type="ECO:0000256" key="9">
    <source>
        <dbReference type="RuleBase" id="RU004453"/>
    </source>
</evidence>
<keyword evidence="7" id="KW-0624">Polysaccharide degradation</keyword>
<evidence type="ECO:0000256" key="3">
    <source>
        <dbReference type="ARBA" id="ARBA00022801"/>
    </source>
</evidence>
<keyword evidence="13" id="KW-1185">Reference proteome</keyword>
<evidence type="ECO:0000256" key="2">
    <source>
        <dbReference type="ARBA" id="ARBA00012729"/>
    </source>
</evidence>
<feature type="chain" id="PRO_5007865522" description="chitinase" evidence="10">
    <location>
        <begin position="31"/>
        <end position="320"/>
    </location>
</feature>
<dbReference type="InterPro" id="IPR001223">
    <property type="entry name" value="Glyco_hydro18_cat"/>
</dbReference>
<keyword evidence="6 8" id="KW-0326">Glycosidase</keyword>
<evidence type="ECO:0000256" key="5">
    <source>
        <dbReference type="ARBA" id="ARBA00023277"/>
    </source>
</evidence>
<sequence length="320" mass="34426">MARIAFTGAFMSSLPVISLLFGIAVGSVNAFDIYWGQDSAGNQQHLAYYCADDTIDTIPLAFLYIFEGPGGEPEIDFGNNDGTFSSTDLAKCQIMTPDIKACQPKGKIVTLSLGGATGKVGFSSDSQAQILADKVWNLFLGGSSSIRPFGDAILDGVDLDIESGTSAHYAAFVNRIRLHASGADKTYYITAAPQCPYPDAYIGGTLNAAPFDAVYMQFYNNDCGLNHPSNYNFGTWNHNPQITRSANKDIKVYIGAAGSSNAAGDGYVDSAELKNYAIKAQNTYSSFGGVMLWDVSEAYANDRKRLSKLWLLNQQLPDLG</sequence>
<dbReference type="InParanoid" id="A0A165R3U6"/>
<dbReference type="PROSITE" id="PS01095">
    <property type="entry name" value="GH18_1"/>
    <property type="match status" value="1"/>
</dbReference>
<keyword evidence="10" id="KW-0732">Signal</keyword>
<evidence type="ECO:0000313" key="12">
    <source>
        <dbReference type="EMBL" id="KZT23268.1"/>
    </source>
</evidence>
<feature type="domain" description="GH18" evidence="11">
    <location>
        <begin position="29"/>
        <end position="320"/>
    </location>
</feature>
<gene>
    <name evidence="12" type="ORF">NEOLEDRAFT_1157348</name>
</gene>
<accession>A0A165R3U6</accession>
<dbReference type="GO" id="GO:0006032">
    <property type="term" value="P:chitin catabolic process"/>
    <property type="evidence" value="ECO:0007669"/>
    <property type="project" value="UniProtKB-KW"/>
</dbReference>
<evidence type="ECO:0000256" key="4">
    <source>
        <dbReference type="ARBA" id="ARBA00023024"/>
    </source>
</evidence>
<comment type="similarity">
    <text evidence="9">Belongs to the glycosyl hydrolase 18 family.</text>
</comment>
<evidence type="ECO:0000313" key="13">
    <source>
        <dbReference type="Proteomes" id="UP000076761"/>
    </source>
</evidence>
<dbReference type="SUPFAM" id="SSF51445">
    <property type="entry name" value="(Trans)glycosidases"/>
    <property type="match status" value="1"/>
</dbReference>
<dbReference type="Pfam" id="PF00704">
    <property type="entry name" value="Glyco_hydro_18"/>
    <property type="match status" value="1"/>
</dbReference>
<dbReference type="EC" id="3.2.1.14" evidence="2"/>
<dbReference type="OrthoDB" id="6020543at2759"/>
<dbReference type="GO" id="GO:0000272">
    <property type="term" value="P:polysaccharide catabolic process"/>
    <property type="evidence" value="ECO:0007669"/>
    <property type="project" value="UniProtKB-KW"/>
</dbReference>
<dbReference type="GO" id="GO:0008843">
    <property type="term" value="F:endochitinase activity"/>
    <property type="evidence" value="ECO:0007669"/>
    <property type="project" value="UniProtKB-EC"/>
</dbReference>